<name>Q24XM3_DESHY</name>
<feature type="domain" description="Flavin reductase like" evidence="2">
    <location>
        <begin position="38"/>
        <end position="179"/>
    </location>
</feature>
<dbReference type="Pfam" id="PF01613">
    <property type="entry name" value="Flavin_Reduct"/>
    <property type="match status" value="1"/>
</dbReference>
<dbReference type="HOGENOM" id="CLU_102849_0_0_9"/>
<dbReference type="STRING" id="138119.DSY1430"/>
<gene>
    <name evidence="3" type="ordered locus">DSY1430</name>
</gene>
<evidence type="ECO:0000259" key="2">
    <source>
        <dbReference type="Pfam" id="PF01613"/>
    </source>
</evidence>
<keyword evidence="4" id="KW-1185">Reference proteome</keyword>
<dbReference type="eggNOG" id="COG1853">
    <property type="taxonomic scope" value="Bacteria"/>
</dbReference>
<organism evidence="3 4">
    <name type="scientific">Desulfitobacterium hafniense (strain Y51)</name>
    <dbReference type="NCBI Taxonomy" id="138119"/>
    <lineage>
        <taxon>Bacteria</taxon>
        <taxon>Bacillati</taxon>
        <taxon>Bacillota</taxon>
        <taxon>Clostridia</taxon>
        <taxon>Eubacteriales</taxon>
        <taxon>Desulfitobacteriaceae</taxon>
        <taxon>Desulfitobacterium</taxon>
    </lineage>
</organism>
<accession>Q24XM3</accession>
<dbReference type="EMBL" id="AP008230">
    <property type="protein sequence ID" value="BAE83219.1"/>
    <property type="molecule type" value="Genomic_DNA"/>
</dbReference>
<dbReference type="Gene3D" id="2.30.110.10">
    <property type="entry name" value="Electron Transport, Fmn-binding Protein, Chain A"/>
    <property type="match status" value="1"/>
</dbReference>
<evidence type="ECO:0000256" key="1">
    <source>
        <dbReference type="ARBA" id="ARBA00038054"/>
    </source>
</evidence>
<proteinExistence type="inferred from homology"/>
<dbReference type="InterPro" id="IPR052174">
    <property type="entry name" value="Flavoredoxin"/>
</dbReference>
<dbReference type="PANTHER" id="PTHR43567">
    <property type="entry name" value="FLAVOREDOXIN-RELATED-RELATED"/>
    <property type="match status" value="1"/>
</dbReference>
<dbReference type="PANTHER" id="PTHR43567:SF5">
    <property type="entry name" value="HYPOTHETICAL CYTOSOLIC PROTEIN"/>
    <property type="match status" value="1"/>
</dbReference>
<dbReference type="GO" id="GO:0016646">
    <property type="term" value="F:oxidoreductase activity, acting on the CH-NH group of donors, NAD or NADP as acceptor"/>
    <property type="evidence" value="ECO:0007669"/>
    <property type="project" value="UniProtKB-ARBA"/>
</dbReference>
<reference evidence="3 4" key="1">
    <citation type="journal article" date="2006" name="J. Bacteriol.">
        <title>Complete genome sequence of the dehalorespiring bacterium Desulfitobacterium hafniense Y51 and comparison with Dehalococcoides ethenogenes 195.</title>
        <authorList>
            <person name="Nonaka H."/>
            <person name="Keresztes G."/>
            <person name="Shinoda Y."/>
            <person name="Ikenaga Y."/>
            <person name="Abe M."/>
            <person name="Naito K."/>
            <person name="Inatomi K."/>
            <person name="Furukawa K."/>
            <person name="Inui M."/>
            <person name="Yukawa H."/>
        </authorList>
    </citation>
    <scope>NUCLEOTIDE SEQUENCE [LARGE SCALE GENOMIC DNA]</scope>
    <source>
        <strain evidence="3 4">Y51</strain>
    </source>
</reference>
<dbReference type="GO" id="GO:0010181">
    <property type="term" value="F:FMN binding"/>
    <property type="evidence" value="ECO:0007669"/>
    <property type="project" value="InterPro"/>
</dbReference>
<dbReference type="KEGG" id="dsy:DSY1430"/>
<sequence>MYGNTSRLKEICKMREFKEITLEQFVHSPFQLLDKEWMLITAGIDEKVNTMTASWGGFGVLWNKNVAYIFIRPTRYTKEFVDGSTTLSLSFFPGSYKKQLGYLGRVSGRDVEKIKESGLTVLKAGDGTPYFEEANMTLFGKKLYAQELKPECFSVEGLDEKNYPLKDYHTMYVVEIERILVEA</sequence>
<comment type="similarity">
    <text evidence="1">Belongs to the flavoredoxin family.</text>
</comment>
<protein>
    <recommendedName>
        <fullName evidence="2">Flavin reductase like domain-containing protein</fullName>
    </recommendedName>
</protein>
<dbReference type="SUPFAM" id="SSF50475">
    <property type="entry name" value="FMN-binding split barrel"/>
    <property type="match status" value="1"/>
</dbReference>
<evidence type="ECO:0000313" key="3">
    <source>
        <dbReference type="EMBL" id="BAE83219.1"/>
    </source>
</evidence>
<dbReference type="AlphaFoldDB" id="Q24XM3"/>
<dbReference type="Proteomes" id="UP000001946">
    <property type="component" value="Chromosome"/>
</dbReference>
<dbReference type="InterPro" id="IPR002563">
    <property type="entry name" value="Flavin_Rdtase-like_dom"/>
</dbReference>
<dbReference type="InterPro" id="IPR012349">
    <property type="entry name" value="Split_barrel_FMN-bd"/>
</dbReference>
<evidence type="ECO:0000313" key="4">
    <source>
        <dbReference type="Proteomes" id="UP000001946"/>
    </source>
</evidence>